<dbReference type="Gene3D" id="1.10.10.10">
    <property type="entry name" value="Winged helix-like DNA-binding domain superfamily/Winged helix DNA-binding domain"/>
    <property type="match status" value="1"/>
</dbReference>
<accession>A0A3M8DHE8</accession>
<dbReference type="InterPro" id="IPR036390">
    <property type="entry name" value="WH_DNA-bd_sf"/>
</dbReference>
<dbReference type="GO" id="GO:0003700">
    <property type="term" value="F:DNA-binding transcription factor activity"/>
    <property type="evidence" value="ECO:0007669"/>
    <property type="project" value="InterPro"/>
</dbReference>
<dbReference type="GO" id="GO:0006950">
    <property type="term" value="P:response to stress"/>
    <property type="evidence" value="ECO:0007669"/>
    <property type="project" value="TreeGrafter"/>
</dbReference>
<gene>
    <name evidence="3" type="ORF">EDM56_16275</name>
</gene>
<protein>
    <submittedName>
        <fullName evidence="3">MarR family transcriptional regulator</fullName>
    </submittedName>
</protein>
<reference evidence="3 4" key="1">
    <citation type="submission" date="2018-10" db="EMBL/GenBank/DDBJ databases">
        <title>Phylogenomics of Brevibacillus.</title>
        <authorList>
            <person name="Dunlap C."/>
        </authorList>
    </citation>
    <scope>NUCLEOTIDE SEQUENCE [LARGE SCALE GENOMIC DNA]</scope>
    <source>
        <strain evidence="3 4">JCM 15716</strain>
    </source>
</reference>
<dbReference type="EMBL" id="RHHQ01000012">
    <property type="protein sequence ID" value="RNB87513.1"/>
    <property type="molecule type" value="Genomic_DNA"/>
</dbReference>
<evidence type="ECO:0000259" key="2">
    <source>
        <dbReference type="PROSITE" id="PS50995"/>
    </source>
</evidence>
<keyword evidence="1" id="KW-0238">DNA-binding</keyword>
<dbReference type="Pfam" id="PF01047">
    <property type="entry name" value="MarR"/>
    <property type="match status" value="1"/>
</dbReference>
<dbReference type="PROSITE" id="PS50995">
    <property type="entry name" value="HTH_MARR_2"/>
    <property type="match status" value="1"/>
</dbReference>
<dbReference type="GO" id="GO:0003677">
    <property type="term" value="F:DNA binding"/>
    <property type="evidence" value="ECO:0007669"/>
    <property type="project" value="UniProtKB-KW"/>
</dbReference>
<evidence type="ECO:0000256" key="1">
    <source>
        <dbReference type="ARBA" id="ARBA00023125"/>
    </source>
</evidence>
<feature type="domain" description="HTH marR-type" evidence="2">
    <location>
        <begin position="7"/>
        <end position="140"/>
    </location>
</feature>
<dbReference type="InterPro" id="IPR036388">
    <property type="entry name" value="WH-like_DNA-bd_sf"/>
</dbReference>
<dbReference type="InterPro" id="IPR011991">
    <property type="entry name" value="ArsR-like_HTH"/>
</dbReference>
<name>A0A3M8DHE8_9BACL</name>
<dbReference type="InterPro" id="IPR000835">
    <property type="entry name" value="HTH_MarR-typ"/>
</dbReference>
<evidence type="ECO:0000313" key="4">
    <source>
        <dbReference type="Proteomes" id="UP000271031"/>
    </source>
</evidence>
<dbReference type="OrthoDB" id="163346at2"/>
<dbReference type="PANTHER" id="PTHR33164:SF101">
    <property type="entry name" value="TRANSCRIPTIONAL REPRESSOR MPRA"/>
    <property type="match status" value="1"/>
</dbReference>
<organism evidence="3 4">
    <name type="scientific">Brevibacillus fluminis</name>
    <dbReference type="NCBI Taxonomy" id="511487"/>
    <lineage>
        <taxon>Bacteria</taxon>
        <taxon>Bacillati</taxon>
        <taxon>Bacillota</taxon>
        <taxon>Bacilli</taxon>
        <taxon>Bacillales</taxon>
        <taxon>Paenibacillaceae</taxon>
        <taxon>Brevibacillus</taxon>
    </lineage>
</organism>
<sequence>MDHHPTAQKLLQSLMQFRKASWQLRSIEGCKPSEIRVLFCIHKNISPENPVMKVSDISKRLQVTSPTITQLIKSLEADGLVERNIDPADRRAVGIKLTEFGEAVTKKAKDALHTRMNGLIEYLGEEDSNRLSELLQKASGYFQQREAGIDHVRIQGGEEDV</sequence>
<dbReference type="SMART" id="SM00347">
    <property type="entry name" value="HTH_MARR"/>
    <property type="match status" value="1"/>
</dbReference>
<proteinExistence type="predicted"/>
<dbReference type="Proteomes" id="UP000271031">
    <property type="component" value="Unassembled WGS sequence"/>
</dbReference>
<keyword evidence="4" id="KW-1185">Reference proteome</keyword>
<comment type="caution">
    <text evidence="3">The sequence shown here is derived from an EMBL/GenBank/DDBJ whole genome shotgun (WGS) entry which is preliminary data.</text>
</comment>
<dbReference type="PANTHER" id="PTHR33164">
    <property type="entry name" value="TRANSCRIPTIONAL REGULATOR, MARR FAMILY"/>
    <property type="match status" value="1"/>
</dbReference>
<dbReference type="InterPro" id="IPR039422">
    <property type="entry name" value="MarR/SlyA-like"/>
</dbReference>
<dbReference type="SUPFAM" id="SSF46785">
    <property type="entry name" value="Winged helix' DNA-binding domain"/>
    <property type="match status" value="1"/>
</dbReference>
<dbReference type="CDD" id="cd00090">
    <property type="entry name" value="HTH_ARSR"/>
    <property type="match status" value="1"/>
</dbReference>
<dbReference type="PRINTS" id="PR00598">
    <property type="entry name" value="HTHMARR"/>
</dbReference>
<dbReference type="AlphaFoldDB" id="A0A3M8DHE8"/>
<evidence type="ECO:0000313" key="3">
    <source>
        <dbReference type="EMBL" id="RNB87513.1"/>
    </source>
</evidence>